<proteinExistence type="predicted"/>
<dbReference type="EMBL" id="CP059732">
    <property type="protein sequence ID" value="QMW01307.1"/>
    <property type="molecule type" value="Genomic_DNA"/>
</dbReference>
<gene>
    <name evidence="1" type="ORF">H3H32_25565</name>
</gene>
<sequence>MKIAAVFEELIVWQEARKFRQTIDLLVKSFPADERYRLVDQLIRAITDSTNTYSTKSLSRNVDILSA</sequence>
<dbReference type="Proteomes" id="UP000515369">
    <property type="component" value="Chromosome"/>
</dbReference>
<reference evidence="1 2" key="1">
    <citation type="submission" date="2020-07" db="EMBL/GenBank/DDBJ databases">
        <title>Spirosoma foliorum sp. nov., isolated from the leaves on the Nejang mountain Korea, Republic of.</title>
        <authorList>
            <person name="Ho H."/>
            <person name="Lee Y.-J."/>
            <person name="Nurcahyanto D.-A."/>
            <person name="Kim S.-G."/>
        </authorList>
    </citation>
    <scope>NUCLEOTIDE SEQUENCE [LARGE SCALE GENOMIC DNA]</scope>
    <source>
        <strain evidence="1 2">PL0136</strain>
    </source>
</reference>
<keyword evidence="2" id="KW-1185">Reference proteome</keyword>
<accession>A0A7G5GR15</accession>
<dbReference type="SUPFAM" id="SSF158446">
    <property type="entry name" value="IVS-encoded protein-like"/>
    <property type="match status" value="1"/>
</dbReference>
<dbReference type="RefSeq" id="WP_182458590.1">
    <property type="nucleotide sequence ID" value="NZ_CP059732.1"/>
</dbReference>
<dbReference type="InterPro" id="IPR036583">
    <property type="entry name" value="23S_rRNA_IVS_sf"/>
</dbReference>
<evidence type="ECO:0000313" key="1">
    <source>
        <dbReference type="EMBL" id="QMW01307.1"/>
    </source>
</evidence>
<evidence type="ECO:0000313" key="2">
    <source>
        <dbReference type="Proteomes" id="UP000515369"/>
    </source>
</evidence>
<dbReference type="Pfam" id="PF05635">
    <property type="entry name" value="23S_rRNA_IVP"/>
    <property type="match status" value="1"/>
</dbReference>
<dbReference type="InterPro" id="IPR012657">
    <property type="entry name" value="23S_rRNA-intervening_sequence"/>
</dbReference>
<protein>
    <submittedName>
        <fullName evidence="1">Four helix bundle protein</fullName>
    </submittedName>
</protein>
<dbReference type="Gene3D" id="1.20.1440.60">
    <property type="entry name" value="23S rRNA-intervening sequence"/>
    <property type="match status" value="1"/>
</dbReference>
<dbReference type="AlphaFoldDB" id="A0A7G5GR15"/>
<dbReference type="NCBIfam" id="TIGR02436">
    <property type="entry name" value="four helix bundle protein"/>
    <property type="match status" value="1"/>
</dbReference>
<name>A0A7G5GR15_9BACT</name>
<dbReference type="KEGG" id="sfol:H3H32_25565"/>
<organism evidence="1 2">
    <name type="scientific">Spirosoma foliorum</name>
    <dbReference type="NCBI Taxonomy" id="2710596"/>
    <lineage>
        <taxon>Bacteria</taxon>
        <taxon>Pseudomonadati</taxon>
        <taxon>Bacteroidota</taxon>
        <taxon>Cytophagia</taxon>
        <taxon>Cytophagales</taxon>
        <taxon>Cytophagaceae</taxon>
        <taxon>Spirosoma</taxon>
    </lineage>
</organism>